<dbReference type="Pfam" id="PF01582">
    <property type="entry name" value="TIR"/>
    <property type="match status" value="1"/>
</dbReference>
<dbReference type="Proteomes" id="UP000288805">
    <property type="component" value="Unassembled WGS sequence"/>
</dbReference>
<dbReference type="PROSITE" id="PS50104">
    <property type="entry name" value="TIR"/>
    <property type="match status" value="1"/>
</dbReference>
<proteinExistence type="predicted"/>
<dbReference type="InterPro" id="IPR035897">
    <property type="entry name" value="Toll_tir_struct_dom_sf"/>
</dbReference>
<dbReference type="SMART" id="SM00255">
    <property type="entry name" value="TIR"/>
    <property type="match status" value="1"/>
</dbReference>
<evidence type="ECO:0000256" key="1">
    <source>
        <dbReference type="ARBA" id="ARBA00011982"/>
    </source>
</evidence>
<evidence type="ECO:0000256" key="2">
    <source>
        <dbReference type="ARBA" id="ARBA00022801"/>
    </source>
</evidence>
<keyword evidence="2" id="KW-0378">Hydrolase</keyword>
<evidence type="ECO:0000313" key="8">
    <source>
        <dbReference type="Proteomes" id="UP000288805"/>
    </source>
</evidence>
<dbReference type="PANTHER" id="PTHR32009:SF39">
    <property type="entry name" value="TIR DOMAIN-CONTAINING PROTEIN"/>
    <property type="match status" value="1"/>
</dbReference>
<evidence type="ECO:0000256" key="4">
    <source>
        <dbReference type="ARBA" id="ARBA00047304"/>
    </source>
</evidence>
<dbReference type="SUPFAM" id="SSF52200">
    <property type="entry name" value="Toll/Interleukin receptor TIR domain"/>
    <property type="match status" value="1"/>
</dbReference>
<dbReference type="AlphaFoldDB" id="A0A438FVV8"/>
<evidence type="ECO:0000256" key="5">
    <source>
        <dbReference type="SAM" id="MobiDB-lite"/>
    </source>
</evidence>
<organism evidence="7 8">
    <name type="scientific">Vitis vinifera</name>
    <name type="common">Grape</name>
    <dbReference type="NCBI Taxonomy" id="29760"/>
    <lineage>
        <taxon>Eukaryota</taxon>
        <taxon>Viridiplantae</taxon>
        <taxon>Streptophyta</taxon>
        <taxon>Embryophyta</taxon>
        <taxon>Tracheophyta</taxon>
        <taxon>Spermatophyta</taxon>
        <taxon>Magnoliopsida</taxon>
        <taxon>eudicotyledons</taxon>
        <taxon>Gunneridae</taxon>
        <taxon>Pentapetalae</taxon>
        <taxon>rosids</taxon>
        <taxon>Vitales</taxon>
        <taxon>Vitaceae</taxon>
        <taxon>Viteae</taxon>
        <taxon>Vitis</taxon>
    </lineage>
</organism>
<evidence type="ECO:0000256" key="3">
    <source>
        <dbReference type="ARBA" id="ARBA00023027"/>
    </source>
</evidence>
<sequence length="175" mass="19886">MASQISKTASSSSSSSMSPTSISKDEYDVFLSFSREDIGKSFADHLYAALVKKGLHPFREAIGKPESKEAISSESLMAIEKSKVFIVMFSKSYAQSRYNLDELVKIMECTQATRKVVVPVFYHVNPSDVRKQKRSYGEAFHDHDAKQEKEKIDNWRTALTEASKLKGYYHLDQDR</sequence>
<reference evidence="7 8" key="1">
    <citation type="journal article" date="2018" name="PLoS Genet.">
        <title>Population sequencing reveals clonal diversity and ancestral inbreeding in the grapevine cultivar Chardonnay.</title>
        <authorList>
            <person name="Roach M.J."/>
            <person name="Johnson D.L."/>
            <person name="Bohlmann J."/>
            <person name="van Vuuren H.J."/>
            <person name="Jones S.J."/>
            <person name="Pretorius I.S."/>
            <person name="Schmidt S.A."/>
            <person name="Borneman A.R."/>
        </authorList>
    </citation>
    <scope>NUCLEOTIDE SEQUENCE [LARGE SCALE GENOMIC DNA]</scope>
    <source>
        <strain evidence="8">cv. Chardonnay</strain>
        <tissue evidence="7">Leaf</tissue>
    </source>
</reference>
<dbReference type="Gene3D" id="3.40.50.10140">
    <property type="entry name" value="Toll/interleukin-1 receptor homology (TIR) domain"/>
    <property type="match status" value="1"/>
</dbReference>
<comment type="caution">
    <text evidence="7">The sequence shown here is derived from an EMBL/GenBank/DDBJ whole genome shotgun (WGS) entry which is preliminary data.</text>
</comment>
<dbReference type="PANTHER" id="PTHR32009">
    <property type="entry name" value="TMV RESISTANCE PROTEIN N-LIKE"/>
    <property type="match status" value="1"/>
</dbReference>
<dbReference type="EMBL" id="QGNW01000726">
    <property type="protein sequence ID" value="RVW64093.1"/>
    <property type="molecule type" value="Genomic_DNA"/>
</dbReference>
<name>A0A438FVV8_VITVI</name>
<accession>A0A438FVV8</accession>
<protein>
    <recommendedName>
        <fullName evidence="1">ADP-ribosyl cyclase/cyclic ADP-ribose hydrolase</fullName>
        <ecNumber evidence="1">3.2.2.6</ecNumber>
    </recommendedName>
</protein>
<dbReference type="GO" id="GO:0007165">
    <property type="term" value="P:signal transduction"/>
    <property type="evidence" value="ECO:0007669"/>
    <property type="project" value="InterPro"/>
</dbReference>
<evidence type="ECO:0000259" key="6">
    <source>
        <dbReference type="PROSITE" id="PS50104"/>
    </source>
</evidence>
<dbReference type="GO" id="GO:0061809">
    <property type="term" value="F:NAD+ nucleosidase activity, cyclic ADP-ribose generating"/>
    <property type="evidence" value="ECO:0007669"/>
    <property type="project" value="UniProtKB-EC"/>
</dbReference>
<dbReference type="InterPro" id="IPR000157">
    <property type="entry name" value="TIR_dom"/>
</dbReference>
<feature type="region of interest" description="Disordered" evidence="5">
    <location>
        <begin position="1"/>
        <end position="22"/>
    </location>
</feature>
<dbReference type="EC" id="3.2.2.6" evidence="1"/>
<keyword evidence="3" id="KW-0520">NAD</keyword>
<feature type="domain" description="TIR" evidence="6">
    <location>
        <begin position="25"/>
        <end position="175"/>
    </location>
</feature>
<gene>
    <name evidence="7" type="primary">N_211</name>
    <name evidence="7" type="ORF">CK203_051086</name>
</gene>
<evidence type="ECO:0000313" key="7">
    <source>
        <dbReference type="EMBL" id="RVW64093.1"/>
    </source>
</evidence>
<comment type="catalytic activity">
    <reaction evidence="4">
        <text>NAD(+) + H2O = ADP-D-ribose + nicotinamide + H(+)</text>
        <dbReference type="Rhea" id="RHEA:16301"/>
        <dbReference type="ChEBI" id="CHEBI:15377"/>
        <dbReference type="ChEBI" id="CHEBI:15378"/>
        <dbReference type="ChEBI" id="CHEBI:17154"/>
        <dbReference type="ChEBI" id="CHEBI:57540"/>
        <dbReference type="ChEBI" id="CHEBI:57967"/>
        <dbReference type="EC" id="3.2.2.6"/>
    </reaction>
    <physiologicalReaction direction="left-to-right" evidence="4">
        <dbReference type="Rhea" id="RHEA:16302"/>
    </physiologicalReaction>
</comment>